<evidence type="ECO:0000256" key="1">
    <source>
        <dbReference type="ARBA" id="ARBA00007673"/>
    </source>
</evidence>
<protein>
    <recommendedName>
        <fullName evidence="5">2-methylaconitate cis-trans isomerase</fullName>
    </recommendedName>
</protein>
<evidence type="ECO:0000256" key="2">
    <source>
        <dbReference type="ARBA" id="ARBA00023235"/>
    </source>
</evidence>
<dbReference type="PANTHER" id="PTHR43709:SF2">
    <property type="entry name" value="DUF453 DOMAIN PROTEIN (AFU_ORTHOLOGUE AFUA_6G00360)"/>
    <property type="match status" value="1"/>
</dbReference>
<dbReference type="Proteomes" id="UP000189796">
    <property type="component" value="Chromosome I"/>
</dbReference>
<dbReference type="Gene3D" id="3.10.310.10">
    <property type="entry name" value="Diaminopimelate Epimerase, Chain A, domain 1"/>
    <property type="match status" value="2"/>
</dbReference>
<dbReference type="SUPFAM" id="SSF54506">
    <property type="entry name" value="Diaminopimelate epimerase-like"/>
    <property type="match status" value="2"/>
</dbReference>
<dbReference type="RefSeq" id="WP_079604946.1">
    <property type="nucleotide sequence ID" value="NZ_LT670817.1"/>
</dbReference>
<gene>
    <name evidence="3" type="ORF">SAMN05443248_6577</name>
</gene>
<dbReference type="Pfam" id="PF04303">
    <property type="entry name" value="PrpF"/>
    <property type="match status" value="1"/>
</dbReference>
<dbReference type="GO" id="GO:0016853">
    <property type="term" value="F:isomerase activity"/>
    <property type="evidence" value="ECO:0007669"/>
    <property type="project" value="UniProtKB-KW"/>
</dbReference>
<evidence type="ECO:0000313" key="3">
    <source>
        <dbReference type="EMBL" id="SHH86777.1"/>
    </source>
</evidence>
<dbReference type="OrthoDB" id="9779763at2"/>
<evidence type="ECO:0008006" key="5">
    <source>
        <dbReference type="Google" id="ProtNLM"/>
    </source>
</evidence>
<comment type="similarity">
    <text evidence="1">Belongs to the PrpF family.</text>
</comment>
<proteinExistence type="inferred from homology"/>
<dbReference type="PANTHER" id="PTHR43709">
    <property type="entry name" value="ACONITATE ISOMERASE-RELATED"/>
    <property type="match status" value="1"/>
</dbReference>
<sequence>MSGSRGRHVSLPAVFMRGGTSKAVFFRQEDLPKAAPPRDCSNWDAIFCGVLGSPDPNGRQLDGMGGGLSSLSKIAVIGKPTHPDADVDFTFAQVGIREAIVSYRGTCGNISSAVGPYAVDEGLVRATGNSATVRIHNTNTGKIVVATFALQDGRAAVGGEQSIAGVAGEGDPVRLAFLDPGGATTGKLLPTGNARDELDVAGVGQIEASLVDAANPVVFVRGSAFALDPRSRPEDLEKDAELVQRLEEVRVASAARMGLCSEQEARTRIKNLPLVSLIWPRSAASAEADIVTRMISAGQPHRATPLTGAMCLAVAGRLPGSIVAEALSERSEPDRDITIAHASGILTLGAKVRISGGEAVAEEVVVYRTARRLMEGRVFYRTS</sequence>
<dbReference type="AlphaFoldDB" id="A0A1M5WH51"/>
<accession>A0A1M5WH51</accession>
<reference evidence="3 4" key="1">
    <citation type="submission" date="2016-11" db="EMBL/GenBank/DDBJ databases">
        <authorList>
            <person name="Jaros S."/>
            <person name="Januszkiewicz K."/>
            <person name="Wedrychowicz H."/>
        </authorList>
    </citation>
    <scope>NUCLEOTIDE SEQUENCE [LARGE SCALE GENOMIC DNA]</scope>
    <source>
        <strain evidence="3 4">GAS138</strain>
    </source>
</reference>
<name>A0A1M5WH51_9BRAD</name>
<keyword evidence="2" id="KW-0413">Isomerase</keyword>
<dbReference type="EMBL" id="LT670817">
    <property type="protein sequence ID" value="SHH86777.1"/>
    <property type="molecule type" value="Genomic_DNA"/>
</dbReference>
<evidence type="ECO:0000313" key="4">
    <source>
        <dbReference type="Proteomes" id="UP000189796"/>
    </source>
</evidence>
<dbReference type="InterPro" id="IPR007400">
    <property type="entry name" value="PrpF-like"/>
</dbReference>
<organism evidence="3 4">
    <name type="scientific">Bradyrhizobium erythrophlei</name>
    <dbReference type="NCBI Taxonomy" id="1437360"/>
    <lineage>
        <taxon>Bacteria</taxon>
        <taxon>Pseudomonadati</taxon>
        <taxon>Pseudomonadota</taxon>
        <taxon>Alphaproteobacteria</taxon>
        <taxon>Hyphomicrobiales</taxon>
        <taxon>Nitrobacteraceae</taxon>
        <taxon>Bradyrhizobium</taxon>
    </lineage>
</organism>